<feature type="signal peptide" evidence="1">
    <location>
        <begin position="1"/>
        <end position="32"/>
    </location>
</feature>
<dbReference type="RefSeq" id="WP_218797252.1">
    <property type="nucleotide sequence ID" value="NZ_CP079097.1"/>
</dbReference>
<organism evidence="2 3">
    <name type="scientific">Methylococcus capsulatus</name>
    <dbReference type="NCBI Taxonomy" id="414"/>
    <lineage>
        <taxon>Bacteria</taxon>
        <taxon>Pseudomonadati</taxon>
        <taxon>Pseudomonadota</taxon>
        <taxon>Gammaproteobacteria</taxon>
        <taxon>Methylococcales</taxon>
        <taxon>Methylococcaceae</taxon>
        <taxon>Methylococcus</taxon>
    </lineage>
</organism>
<reference evidence="2" key="1">
    <citation type="submission" date="2023-03" db="EMBL/GenBank/DDBJ databases">
        <authorList>
            <person name="Pearce D."/>
        </authorList>
    </citation>
    <scope>NUCLEOTIDE SEQUENCE</scope>
    <source>
        <strain evidence="2">Mc</strain>
    </source>
</reference>
<evidence type="ECO:0000256" key="1">
    <source>
        <dbReference type="SAM" id="SignalP"/>
    </source>
</evidence>
<gene>
    <name evidence="2" type="ORF">MCNOR_0903</name>
</gene>
<dbReference type="InterPro" id="IPR039728">
    <property type="entry name" value="GLG1"/>
</dbReference>
<protein>
    <submittedName>
        <fullName evidence="2">Cysteine rich repeat domain protein</fullName>
    </submittedName>
</protein>
<sequence>MRTIASDTGIGRLKHVALSTFLAIAGTGPANAAPPPLPCSDEIARYCKNLGLGGGRVQNCLREHDAQLSPACRAGLESALARHREIQAACGADVERLCKDVRPGKGRLAACLKEHHREVSSLCKDTLAAARKAGSRTEPARRTQGIHP</sequence>
<keyword evidence="1" id="KW-0732">Signal</keyword>
<dbReference type="EMBL" id="OX458332">
    <property type="protein sequence ID" value="CAI8764650.1"/>
    <property type="molecule type" value="Genomic_DNA"/>
</dbReference>
<accession>A0AA35XU99</accession>
<dbReference type="AlphaFoldDB" id="A0AA35XU99"/>
<dbReference type="PANTHER" id="PTHR11884:SF1">
    <property type="entry name" value="GOLGI APPARATUS PROTEIN 1"/>
    <property type="match status" value="1"/>
</dbReference>
<dbReference type="Proteomes" id="UP001158598">
    <property type="component" value="Chromosome"/>
</dbReference>
<evidence type="ECO:0000313" key="2">
    <source>
        <dbReference type="EMBL" id="CAI8764650.1"/>
    </source>
</evidence>
<proteinExistence type="predicted"/>
<dbReference type="GO" id="GO:0016020">
    <property type="term" value="C:membrane"/>
    <property type="evidence" value="ECO:0007669"/>
    <property type="project" value="InterPro"/>
</dbReference>
<dbReference type="PANTHER" id="PTHR11884">
    <property type="entry name" value="SELECTIN LIGAND RELATED"/>
    <property type="match status" value="1"/>
</dbReference>
<dbReference type="Pfam" id="PF00839">
    <property type="entry name" value="Cys_rich_FGFR"/>
    <property type="match status" value="1"/>
</dbReference>
<dbReference type="InterPro" id="IPR001893">
    <property type="entry name" value="Cys-rich_GLG1_repeat"/>
</dbReference>
<feature type="chain" id="PRO_5041445450" evidence="1">
    <location>
        <begin position="33"/>
        <end position="148"/>
    </location>
</feature>
<evidence type="ECO:0000313" key="3">
    <source>
        <dbReference type="Proteomes" id="UP001158598"/>
    </source>
</evidence>
<name>A0AA35XU99_METCP</name>